<evidence type="ECO:0000313" key="2">
    <source>
        <dbReference type="EMBL" id="TWT90070.1"/>
    </source>
</evidence>
<dbReference type="RefSeq" id="WP_197525362.1">
    <property type="nucleotide sequence ID" value="NZ_SJPQ01000001.1"/>
</dbReference>
<dbReference type="PANTHER" id="PTHR35564">
    <property type="match status" value="1"/>
</dbReference>
<name>A0A5C5ZRZ4_9BACT</name>
<sequence>MTTAEPKPKDDTASVEQELYRDASRFDFYQAVALLEQTSKRRRTDEGVEQPPVRFGTPASTAFPASAVDSVERGECEDDQPRLTANFMGLTGPSGVLPRHYTELLIQLDRRLRGGAKRTLGAWYDLFNNRLIGQMYRAWTRRRIDRGVTEGRADGAEPDSYTAGLFGLAGLAQPGLRNRLQVLEGGEQRDRVADLALLKHAGTLARRQRSAAQIERLLSDYFRVPVRVKPFQGQWLQLEPEDRTELARDGRANQLGVDAVVGSRVWNVQSRVRVCVGPLDRERFEQFMPDTSPGPQRRRFVMLCQLTRLLLGPELDYDVQLVLDRGEVPRLTARKSEAPARLGWNAWLASRPLERDGDDPVFEPIEATALSA</sequence>
<dbReference type="EMBL" id="SJPQ01000001">
    <property type="protein sequence ID" value="TWT90070.1"/>
    <property type="molecule type" value="Genomic_DNA"/>
</dbReference>
<evidence type="ECO:0000256" key="1">
    <source>
        <dbReference type="SAM" id="MobiDB-lite"/>
    </source>
</evidence>
<dbReference type="NCBIfam" id="TIGR03347">
    <property type="entry name" value="VI_chp_1"/>
    <property type="match status" value="1"/>
</dbReference>
<reference evidence="2 3" key="1">
    <citation type="submission" date="2019-02" db="EMBL/GenBank/DDBJ databases">
        <title>Deep-cultivation of Planctomycetes and their phenomic and genomic characterization uncovers novel biology.</title>
        <authorList>
            <person name="Wiegand S."/>
            <person name="Jogler M."/>
            <person name="Boedeker C."/>
            <person name="Pinto D."/>
            <person name="Vollmers J."/>
            <person name="Rivas-Marin E."/>
            <person name="Kohn T."/>
            <person name="Peeters S.H."/>
            <person name="Heuer A."/>
            <person name="Rast P."/>
            <person name="Oberbeckmann S."/>
            <person name="Bunk B."/>
            <person name="Jeske O."/>
            <person name="Meyerdierks A."/>
            <person name="Storesund J.E."/>
            <person name="Kallscheuer N."/>
            <person name="Luecker S."/>
            <person name="Lage O.M."/>
            <person name="Pohl T."/>
            <person name="Merkel B.J."/>
            <person name="Hornburger P."/>
            <person name="Mueller R.-W."/>
            <person name="Bruemmer F."/>
            <person name="Labrenz M."/>
            <person name="Spormann A.M."/>
            <person name="Op Den Camp H."/>
            <person name="Overmann J."/>
            <person name="Amann R."/>
            <person name="Jetten M.S.M."/>
            <person name="Mascher T."/>
            <person name="Medema M.H."/>
            <person name="Devos D.P."/>
            <person name="Kaster A.-K."/>
            <person name="Ovreas L."/>
            <person name="Rohde M."/>
            <person name="Galperin M.Y."/>
            <person name="Jogler C."/>
        </authorList>
    </citation>
    <scope>NUCLEOTIDE SEQUENCE [LARGE SCALE GENOMIC DNA]</scope>
    <source>
        <strain evidence="2 3">Mal64</strain>
    </source>
</reference>
<dbReference type="PANTHER" id="PTHR35564:SF3">
    <property type="entry name" value="TYPE VI SECRETION SYSTEM BASEPLATE SUBUNIT TSSG"/>
    <property type="match status" value="1"/>
</dbReference>
<gene>
    <name evidence="2" type="ORF">Mal64_04530</name>
</gene>
<dbReference type="AlphaFoldDB" id="A0A5C5ZRZ4"/>
<dbReference type="Proteomes" id="UP000315440">
    <property type="component" value="Unassembled WGS sequence"/>
</dbReference>
<comment type="caution">
    <text evidence="2">The sequence shown here is derived from an EMBL/GenBank/DDBJ whole genome shotgun (WGS) entry which is preliminary data.</text>
</comment>
<proteinExistence type="predicted"/>
<protein>
    <recommendedName>
        <fullName evidence="4">Type VI secretion protein</fullName>
    </recommendedName>
</protein>
<dbReference type="Pfam" id="PF06996">
    <property type="entry name" value="T6SS_TssG"/>
    <property type="match status" value="1"/>
</dbReference>
<keyword evidence="3" id="KW-1185">Reference proteome</keyword>
<evidence type="ECO:0008006" key="4">
    <source>
        <dbReference type="Google" id="ProtNLM"/>
    </source>
</evidence>
<evidence type="ECO:0000313" key="3">
    <source>
        <dbReference type="Proteomes" id="UP000315440"/>
    </source>
</evidence>
<organism evidence="2 3">
    <name type="scientific">Pseudobythopirellula maris</name>
    <dbReference type="NCBI Taxonomy" id="2527991"/>
    <lineage>
        <taxon>Bacteria</taxon>
        <taxon>Pseudomonadati</taxon>
        <taxon>Planctomycetota</taxon>
        <taxon>Planctomycetia</taxon>
        <taxon>Pirellulales</taxon>
        <taxon>Lacipirellulaceae</taxon>
        <taxon>Pseudobythopirellula</taxon>
    </lineage>
</organism>
<accession>A0A5C5ZRZ4</accession>
<dbReference type="InterPro" id="IPR010732">
    <property type="entry name" value="T6SS_TssG-like"/>
</dbReference>
<feature type="region of interest" description="Disordered" evidence="1">
    <location>
        <begin position="39"/>
        <end position="59"/>
    </location>
</feature>